<dbReference type="AlphaFoldDB" id="A0A238J8U2"/>
<dbReference type="NCBIfam" id="TIGR01414">
    <property type="entry name" value="autotrans_barl"/>
    <property type="match status" value="1"/>
</dbReference>
<evidence type="ECO:0000259" key="3">
    <source>
        <dbReference type="Pfam" id="PF13505"/>
    </source>
</evidence>
<name>A0A238J8U2_9RHOB</name>
<protein>
    <recommendedName>
        <fullName evidence="3">Outer membrane protein beta-barrel domain-containing protein</fullName>
    </recommendedName>
</protein>
<dbReference type="RefSeq" id="WP_166652667.1">
    <property type="nucleotide sequence ID" value="NZ_FXXP01000001.1"/>
</dbReference>
<feature type="signal peptide" evidence="2">
    <location>
        <begin position="1"/>
        <end position="21"/>
    </location>
</feature>
<dbReference type="Gene3D" id="2.40.160.20">
    <property type="match status" value="1"/>
</dbReference>
<gene>
    <name evidence="4" type="ORF">TRP8649_01232</name>
</gene>
<dbReference type="SUPFAM" id="SSF56925">
    <property type="entry name" value="OMPA-like"/>
    <property type="match status" value="1"/>
</dbReference>
<dbReference type="EMBL" id="FXXP01000001">
    <property type="protein sequence ID" value="SMX27130.1"/>
    <property type="molecule type" value="Genomic_DNA"/>
</dbReference>
<feature type="domain" description="Outer membrane protein beta-barrel" evidence="3">
    <location>
        <begin position="6"/>
        <end position="220"/>
    </location>
</feature>
<dbReference type="GO" id="GO:0019867">
    <property type="term" value="C:outer membrane"/>
    <property type="evidence" value="ECO:0007669"/>
    <property type="project" value="InterPro"/>
</dbReference>
<evidence type="ECO:0000313" key="4">
    <source>
        <dbReference type="EMBL" id="SMX27130.1"/>
    </source>
</evidence>
<dbReference type="InterPro" id="IPR027385">
    <property type="entry name" value="Beta-barrel_OMP"/>
</dbReference>
<proteinExistence type="predicted"/>
<keyword evidence="5" id="KW-1185">Reference proteome</keyword>
<dbReference type="Pfam" id="PF13505">
    <property type="entry name" value="OMP_b-brl"/>
    <property type="match status" value="1"/>
</dbReference>
<dbReference type="InterPro" id="IPR006315">
    <property type="entry name" value="OM_autotransptr_brl_dom"/>
</dbReference>
<evidence type="ECO:0000256" key="1">
    <source>
        <dbReference type="ARBA" id="ARBA00022729"/>
    </source>
</evidence>
<reference evidence="5" key="1">
    <citation type="submission" date="2017-05" db="EMBL/GenBank/DDBJ databases">
        <authorList>
            <person name="Rodrigo-Torres L."/>
            <person name="Arahal R. D."/>
            <person name="Lucena T."/>
        </authorList>
    </citation>
    <scope>NUCLEOTIDE SEQUENCE [LARGE SCALE GENOMIC DNA]</scope>
    <source>
        <strain evidence="5">CECT 8649</strain>
    </source>
</reference>
<dbReference type="InterPro" id="IPR011250">
    <property type="entry name" value="OMP/PagP_B-barrel"/>
</dbReference>
<sequence>MLKHLSLAALAAATLSSAAYADGFYFSGSLSGTTLDHSIERDTAGTVLPVPDVGGTSFVSETDFSFGAALGYEQHFGQSDFFWGAEVFYNFENGETRNINGVLVTDIELEASYGARLIGGFDITEKFAAYAHAGVTQVDFEARNAYTFAPPKRDRNFSETGYSYGVGGTYKIDDQIALFAEYTKVDGIEFDGIAEVAGGTGRENPNTLDLSKTTFGVKFSF</sequence>
<dbReference type="Proteomes" id="UP000225972">
    <property type="component" value="Unassembled WGS sequence"/>
</dbReference>
<keyword evidence="1 2" id="KW-0732">Signal</keyword>
<evidence type="ECO:0000256" key="2">
    <source>
        <dbReference type="SAM" id="SignalP"/>
    </source>
</evidence>
<accession>A0A238J8U2</accession>
<evidence type="ECO:0000313" key="5">
    <source>
        <dbReference type="Proteomes" id="UP000225972"/>
    </source>
</evidence>
<feature type="chain" id="PRO_5012918219" description="Outer membrane protein beta-barrel domain-containing protein" evidence="2">
    <location>
        <begin position="22"/>
        <end position="221"/>
    </location>
</feature>
<organism evidence="4 5">
    <name type="scientific">Pelagimonas phthalicica</name>
    <dbReference type="NCBI Taxonomy" id="1037362"/>
    <lineage>
        <taxon>Bacteria</taxon>
        <taxon>Pseudomonadati</taxon>
        <taxon>Pseudomonadota</taxon>
        <taxon>Alphaproteobacteria</taxon>
        <taxon>Rhodobacterales</taxon>
        <taxon>Roseobacteraceae</taxon>
        <taxon>Pelagimonas</taxon>
    </lineage>
</organism>